<gene>
    <name evidence="8" type="ORF">BGTH12_LOCUS4985</name>
</gene>
<evidence type="ECO:0000313" key="9">
    <source>
        <dbReference type="Proteomes" id="UP000683417"/>
    </source>
</evidence>
<dbReference type="GO" id="GO:0055088">
    <property type="term" value="P:lipid homeostasis"/>
    <property type="evidence" value="ECO:0007669"/>
    <property type="project" value="TreeGrafter"/>
</dbReference>
<organism evidence="8 9">
    <name type="scientific">Blumeria graminis f. sp. triticale</name>
    <dbReference type="NCBI Taxonomy" id="1689686"/>
    <lineage>
        <taxon>Eukaryota</taxon>
        <taxon>Fungi</taxon>
        <taxon>Dikarya</taxon>
        <taxon>Ascomycota</taxon>
        <taxon>Pezizomycotina</taxon>
        <taxon>Leotiomycetes</taxon>
        <taxon>Erysiphales</taxon>
        <taxon>Erysiphaceae</taxon>
        <taxon>Blumeria</taxon>
    </lineage>
</organism>
<evidence type="ECO:0000256" key="4">
    <source>
        <dbReference type="ARBA" id="ARBA00023136"/>
    </source>
</evidence>
<comment type="caution">
    <text evidence="8">The sequence shown here is derived from an EMBL/GenBank/DDBJ whole genome shotgun (WGS) entry which is preliminary data.</text>
</comment>
<dbReference type="PANTHER" id="PTHR13439:SF0">
    <property type="entry name" value="TOPOISOMERASE I DAMAGE AFFECTED PROTEIN 4"/>
    <property type="match status" value="1"/>
</dbReference>
<protein>
    <submittedName>
        <fullName evidence="8">BgTH12-03287</fullName>
    </submittedName>
</protein>
<evidence type="ECO:0000256" key="3">
    <source>
        <dbReference type="ARBA" id="ARBA00022989"/>
    </source>
</evidence>
<dbReference type="PANTHER" id="PTHR13439">
    <property type="entry name" value="CT120 PROTEIN"/>
    <property type="match status" value="1"/>
</dbReference>
<feature type="transmembrane region" description="Helical" evidence="6">
    <location>
        <begin position="165"/>
        <end position="187"/>
    </location>
</feature>
<feature type="transmembrane region" description="Helical" evidence="6">
    <location>
        <begin position="71"/>
        <end position="94"/>
    </location>
</feature>
<feature type="transmembrane region" description="Helical" evidence="6">
    <location>
        <begin position="257"/>
        <end position="278"/>
    </location>
</feature>
<proteinExistence type="predicted"/>
<dbReference type="PROSITE" id="PS50922">
    <property type="entry name" value="TLC"/>
    <property type="match status" value="1"/>
</dbReference>
<name>A0A9W4D820_BLUGR</name>
<dbReference type="Proteomes" id="UP000683417">
    <property type="component" value="Unassembled WGS sequence"/>
</dbReference>
<evidence type="ECO:0000313" key="8">
    <source>
        <dbReference type="EMBL" id="CAD6503627.1"/>
    </source>
</evidence>
<dbReference type="Pfam" id="PF03798">
    <property type="entry name" value="TRAM_LAG1_CLN8"/>
    <property type="match status" value="1"/>
</dbReference>
<feature type="transmembrane region" description="Helical" evidence="6">
    <location>
        <begin position="30"/>
        <end position="50"/>
    </location>
</feature>
<reference evidence="8" key="1">
    <citation type="submission" date="2020-10" db="EMBL/GenBank/DDBJ databases">
        <authorList>
            <person name="Muller C M."/>
        </authorList>
    </citation>
    <scope>NUCLEOTIDE SEQUENCE</scope>
    <source>
        <strain evidence="8">THUN-12</strain>
    </source>
</reference>
<evidence type="ECO:0000256" key="5">
    <source>
        <dbReference type="PROSITE-ProRule" id="PRU00205"/>
    </source>
</evidence>
<feature type="transmembrane region" description="Helical" evidence="6">
    <location>
        <begin position="109"/>
        <end position="129"/>
    </location>
</feature>
<feature type="transmembrane region" description="Helical" evidence="6">
    <location>
        <begin position="199"/>
        <end position="219"/>
    </location>
</feature>
<dbReference type="AlphaFoldDB" id="A0A9W4D820"/>
<evidence type="ECO:0000259" key="7">
    <source>
        <dbReference type="PROSITE" id="PS50922"/>
    </source>
</evidence>
<evidence type="ECO:0000256" key="1">
    <source>
        <dbReference type="ARBA" id="ARBA00004141"/>
    </source>
</evidence>
<accession>A0A9W4D820</accession>
<sequence length="298" mass="34272">MLDPFFPPPAFLQSFITPVSEFFNLRTLPLHIHEIIAAFLLHYTIFEYVAPFASSKLLPAKYGKLPINSKLRWNIHCASMVQSVTISILTIYTLAFDKERLNMTSEERIWGYTGAAGLIQALACGYFLFDLVAMVRHLDVFGVPMLIHAASCFATYSIGFRPICNYYGCVFMLYELSTPFLNIHWFFDKLGMTGTKAQLYNGLVLLSVFFSARLVWGAYASLGLYQDVMLAWKIRSNTNMPVESEIMKYGYDRALPLWLILLYLFGHIALNTLNIYWFNKMLDAVKKRFIPKSDHKRN</sequence>
<feature type="transmembrane region" description="Helical" evidence="6">
    <location>
        <begin position="141"/>
        <end position="159"/>
    </location>
</feature>
<comment type="subcellular location">
    <subcellularLocation>
        <location evidence="1">Membrane</location>
        <topology evidence="1">Multi-pass membrane protein</topology>
    </subcellularLocation>
</comment>
<evidence type="ECO:0000256" key="2">
    <source>
        <dbReference type="ARBA" id="ARBA00022692"/>
    </source>
</evidence>
<feature type="domain" description="TLC" evidence="7">
    <location>
        <begin position="68"/>
        <end position="290"/>
    </location>
</feature>
<dbReference type="EMBL" id="CAJHIT010000007">
    <property type="protein sequence ID" value="CAD6503627.1"/>
    <property type="molecule type" value="Genomic_DNA"/>
</dbReference>
<dbReference type="InterPro" id="IPR006634">
    <property type="entry name" value="TLC-dom"/>
</dbReference>
<dbReference type="InterPro" id="IPR050846">
    <property type="entry name" value="TLCD"/>
</dbReference>
<keyword evidence="2 5" id="KW-0812">Transmembrane</keyword>
<keyword evidence="3 6" id="KW-1133">Transmembrane helix</keyword>
<evidence type="ECO:0000256" key="6">
    <source>
        <dbReference type="SAM" id="Phobius"/>
    </source>
</evidence>
<keyword evidence="4 5" id="KW-0472">Membrane</keyword>
<dbReference type="SMART" id="SM00724">
    <property type="entry name" value="TLC"/>
    <property type="match status" value="1"/>
</dbReference>
<dbReference type="GO" id="GO:0005783">
    <property type="term" value="C:endoplasmic reticulum"/>
    <property type="evidence" value="ECO:0007669"/>
    <property type="project" value="TreeGrafter"/>
</dbReference>
<dbReference type="GO" id="GO:0016020">
    <property type="term" value="C:membrane"/>
    <property type="evidence" value="ECO:0007669"/>
    <property type="project" value="UniProtKB-SubCell"/>
</dbReference>